<reference evidence="2 3" key="1">
    <citation type="submission" date="2015-10" db="EMBL/GenBank/DDBJ databases">
        <title>Full genome of DAOMC 229536 Phialocephala scopiformis, a fungal endophyte of spruce producing the potent anti-insectan compound rugulosin.</title>
        <authorList>
            <consortium name="DOE Joint Genome Institute"/>
            <person name="Walker A.K."/>
            <person name="Frasz S.L."/>
            <person name="Seifert K.A."/>
            <person name="Miller J.D."/>
            <person name="Mondo S.J."/>
            <person name="Labutti K."/>
            <person name="Lipzen A."/>
            <person name="Dockter R."/>
            <person name="Kennedy M."/>
            <person name="Grigoriev I.V."/>
            <person name="Spatafora J.W."/>
        </authorList>
    </citation>
    <scope>NUCLEOTIDE SEQUENCE [LARGE SCALE GENOMIC DNA]</scope>
    <source>
        <strain evidence="2 3">CBS 120377</strain>
    </source>
</reference>
<dbReference type="GeneID" id="28822474"/>
<dbReference type="OrthoDB" id="436852at2759"/>
<dbReference type="Gene3D" id="3.30.40.10">
    <property type="entry name" value="Zinc/RING finger domain, C3HC4 (zinc finger)"/>
    <property type="match status" value="1"/>
</dbReference>
<evidence type="ECO:0000313" key="3">
    <source>
        <dbReference type="Proteomes" id="UP000070700"/>
    </source>
</evidence>
<accession>A0A194XQ70</accession>
<sequence>MGGERCGTKTPRLGLWTHDSRYPRIFPRLENLSLSLDVDGDDDEDMTDIEDWAFLYSAAAKSPAFCGVCNLELDEHNSDVPMIGCDGGYCENSWYHFLCVGLLIAPTSVKILNPLSDEKGYSSESLADYGGLFVWKESDDDSSDSDHIEELSQPEEEDHGDPLIDWKGGNFTIGSDCFSDSTVDSDLAADEDEMFQDMANEKKSDFNDNPDNSDIREGGLSCQFPDCVNTFMGATFASHYVLARHAKQHDELTLICHEPQCSGRRKFSTKKSLATHCTRFHEVQDTEVNCGIKDRSGLLTQFNSSSLFMMSTEALLKLIES</sequence>
<gene>
    <name evidence="2" type="ORF">LY89DRAFT_664143</name>
</gene>
<dbReference type="InterPro" id="IPR013083">
    <property type="entry name" value="Znf_RING/FYVE/PHD"/>
</dbReference>
<feature type="region of interest" description="Disordered" evidence="1">
    <location>
        <begin position="138"/>
        <end position="164"/>
    </location>
</feature>
<organism evidence="2 3">
    <name type="scientific">Mollisia scopiformis</name>
    <name type="common">Conifer needle endophyte fungus</name>
    <name type="synonym">Phialocephala scopiformis</name>
    <dbReference type="NCBI Taxonomy" id="149040"/>
    <lineage>
        <taxon>Eukaryota</taxon>
        <taxon>Fungi</taxon>
        <taxon>Dikarya</taxon>
        <taxon>Ascomycota</taxon>
        <taxon>Pezizomycotina</taxon>
        <taxon>Leotiomycetes</taxon>
        <taxon>Helotiales</taxon>
        <taxon>Mollisiaceae</taxon>
        <taxon>Mollisia</taxon>
    </lineage>
</organism>
<dbReference type="SUPFAM" id="SSF57903">
    <property type="entry name" value="FYVE/PHD zinc finger"/>
    <property type="match status" value="1"/>
</dbReference>
<evidence type="ECO:0000256" key="1">
    <source>
        <dbReference type="SAM" id="MobiDB-lite"/>
    </source>
</evidence>
<dbReference type="KEGG" id="psco:LY89DRAFT_664143"/>
<evidence type="ECO:0000313" key="2">
    <source>
        <dbReference type="EMBL" id="KUJ22306.1"/>
    </source>
</evidence>
<dbReference type="InterPro" id="IPR011011">
    <property type="entry name" value="Znf_FYVE_PHD"/>
</dbReference>
<dbReference type="InParanoid" id="A0A194XQ70"/>
<dbReference type="EMBL" id="KQ947406">
    <property type="protein sequence ID" value="KUJ22306.1"/>
    <property type="molecule type" value="Genomic_DNA"/>
</dbReference>
<protein>
    <submittedName>
        <fullName evidence="2">Uncharacterized protein</fullName>
    </submittedName>
</protein>
<dbReference type="RefSeq" id="XP_018076661.1">
    <property type="nucleotide sequence ID" value="XM_018212748.1"/>
</dbReference>
<proteinExistence type="predicted"/>
<name>A0A194XQ70_MOLSC</name>
<keyword evidence="3" id="KW-1185">Reference proteome</keyword>
<dbReference type="AlphaFoldDB" id="A0A194XQ70"/>
<dbReference type="Proteomes" id="UP000070700">
    <property type="component" value="Unassembled WGS sequence"/>
</dbReference>